<dbReference type="EMBL" id="MU866517">
    <property type="protein sequence ID" value="KAK4171714.1"/>
    <property type="molecule type" value="Genomic_DNA"/>
</dbReference>
<feature type="compositionally biased region" description="Low complexity" evidence="1">
    <location>
        <begin position="54"/>
        <end position="69"/>
    </location>
</feature>
<accession>A0AAN7A3C8</accession>
<evidence type="ECO:0000313" key="2">
    <source>
        <dbReference type="EMBL" id="KAK4171714.1"/>
    </source>
</evidence>
<dbReference type="Proteomes" id="UP001302321">
    <property type="component" value="Unassembled WGS sequence"/>
</dbReference>
<protein>
    <submittedName>
        <fullName evidence="2">Uncharacterized protein</fullName>
    </submittedName>
</protein>
<reference evidence="2" key="1">
    <citation type="journal article" date="2023" name="Mol. Phylogenet. Evol.">
        <title>Genome-scale phylogeny and comparative genomics of the fungal order Sordariales.</title>
        <authorList>
            <person name="Hensen N."/>
            <person name="Bonometti L."/>
            <person name="Westerberg I."/>
            <person name="Brannstrom I.O."/>
            <person name="Guillou S."/>
            <person name="Cros-Aarteil S."/>
            <person name="Calhoun S."/>
            <person name="Haridas S."/>
            <person name="Kuo A."/>
            <person name="Mondo S."/>
            <person name="Pangilinan J."/>
            <person name="Riley R."/>
            <person name="LaButti K."/>
            <person name="Andreopoulos B."/>
            <person name="Lipzen A."/>
            <person name="Chen C."/>
            <person name="Yan M."/>
            <person name="Daum C."/>
            <person name="Ng V."/>
            <person name="Clum A."/>
            <person name="Steindorff A."/>
            <person name="Ohm R.A."/>
            <person name="Martin F."/>
            <person name="Silar P."/>
            <person name="Natvig D.O."/>
            <person name="Lalanne C."/>
            <person name="Gautier V."/>
            <person name="Ament-Velasquez S.L."/>
            <person name="Kruys A."/>
            <person name="Hutchinson M.I."/>
            <person name="Powell A.J."/>
            <person name="Barry K."/>
            <person name="Miller A.N."/>
            <person name="Grigoriev I.V."/>
            <person name="Debuchy R."/>
            <person name="Gladieux P."/>
            <person name="Hiltunen Thoren M."/>
            <person name="Johannesson H."/>
        </authorList>
    </citation>
    <scope>NUCLEOTIDE SEQUENCE</scope>
    <source>
        <strain evidence="2">CBS 892.96</strain>
    </source>
</reference>
<evidence type="ECO:0000256" key="1">
    <source>
        <dbReference type="SAM" id="MobiDB-lite"/>
    </source>
</evidence>
<evidence type="ECO:0000313" key="3">
    <source>
        <dbReference type="Proteomes" id="UP001302321"/>
    </source>
</evidence>
<sequence>MSAINTALMIICTTIMDQASRIASITAANLTGWAVITSAAVSYYYCTRLVQAARTPRPRQAAAAPASPAEDSWETTRPAPTASDNKS</sequence>
<name>A0AAN7A3C8_9PEZI</name>
<dbReference type="AlphaFoldDB" id="A0AAN7A3C8"/>
<organism evidence="2 3">
    <name type="scientific">Triangularia setosa</name>
    <dbReference type="NCBI Taxonomy" id="2587417"/>
    <lineage>
        <taxon>Eukaryota</taxon>
        <taxon>Fungi</taxon>
        <taxon>Dikarya</taxon>
        <taxon>Ascomycota</taxon>
        <taxon>Pezizomycotina</taxon>
        <taxon>Sordariomycetes</taxon>
        <taxon>Sordariomycetidae</taxon>
        <taxon>Sordariales</taxon>
        <taxon>Podosporaceae</taxon>
        <taxon>Triangularia</taxon>
    </lineage>
</organism>
<gene>
    <name evidence="2" type="ORF">QBC36DRAFT_295081</name>
</gene>
<reference evidence="2" key="2">
    <citation type="submission" date="2023-05" db="EMBL/GenBank/DDBJ databases">
        <authorList>
            <consortium name="Lawrence Berkeley National Laboratory"/>
            <person name="Steindorff A."/>
            <person name="Hensen N."/>
            <person name="Bonometti L."/>
            <person name="Westerberg I."/>
            <person name="Brannstrom I.O."/>
            <person name="Guillou S."/>
            <person name="Cros-Aarteil S."/>
            <person name="Calhoun S."/>
            <person name="Haridas S."/>
            <person name="Kuo A."/>
            <person name="Mondo S."/>
            <person name="Pangilinan J."/>
            <person name="Riley R."/>
            <person name="Labutti K."/>
            <person name="Andreopoulos B."/>
            <person name="Lipzen A."/>
            <person name="Chen C."/>
            <person name="Yanf M."/>
            <person name="Daum C."/>
            <person name="Ng V."/>
            <person name="Clum A."/>
            <person name="Ohm R."/>
            <person name="Martin F."/>
            <person name="Silar P."/>
            <person name="Natvig D."/>
            <person name="Lalanne C."/>
            <person name="Gautier V."/>
            <person name="Ament-Velasquez S.L."/>
            <person name="Kruys A."/>
            <person name="Hutchinson M.I."/>
            <person name="Powell A.J."/>
            <person name="Barry K."/>
            <person name="Miller A.N."/>
            <person name="Grigoriev I.V."/>
            <person name="Debuchy R."/>
            <person name="Gladieux P."/>
            <person name="Thoren M.H."/>
            <person name="Johannesson H."/>
        </authorList>
    </citation>
    <scope>NUCLEOTIDE SEQUENCE</scope>
    <source>
        <strain evidence="2">CBS 892.96</strain>
    </source>
</reference>
<feature type="region of interest" description="Disordered" evidence="1">
    <location>
        <begin position="54"/>
        <end position="87"/>
    </location>
</feature>
<keyword evidence="3" id="KW-1185">Reference proteome</keyword>
<proteinExistence type="predicted"/>
<comment type="caution">
    <text evidence="2">The sequence shown here is derived from an EMBL/GenBank/DDBJ whole genome shotgun (WGS) entry which is preliminary data.</text>
</comment>